<evidence type="ECO:0000313" key="7">
    <source>
        <dbReference type="Proteomes" id="UP000009080"/>
    </source>
</evidence>
<keyword evidence="4" id="KW-0819">tRNA processing</keyword>
<evidence type="ECO:0000256" key="2">
    <source>
        <dbReference type="ARBA" id="ARBA00022679"/>
    </source>
</evidence>
<reference evidence="6 7" key="1">
    <citation type="journal article" date="2009" name="PLoS ONE">
        <title>The complete genome of Teredinibacter turnerae T7901: an intracellular endosymbiont of marine wood-boring bivalves (shipworms).</title>
        <authorList>
            <person name="Yang J.C."/>
            <person name="Madupu R."/>
            <person name="Durkin A.S."/>
            <person name="Ekborg N.A."/>
            <person name="Pedamallu C.S."/>
            <person name="Hostetler J.B."/>
            <person name="Radune D."/>
            <person name="Toms B.S."/>
            <person name="Henrissat B."/>
            <person name="Coutinho P.M."/>
            <person name="Schwarz S."/>
            <person name="Field L."/>
            <person name="Trindade-Silva A.E."/>
            <person name="Soares C.A.G."/>
            <person name="Elshahawi S."/>
            <person name="Hanora A."/>
            <person name="Schmidt E.W."/>
            <person name="Haygood M.G."/>
            <person name="Posfai J."/>
            <person name="Benner J."/>
            <person name="Madinger C."/>
            <person name="Nove J."/>
            <person name="Anton B."/>
            <person name="Chaudhary K."/>
            <person name="Foster J."/>
            <person name="Holman A."/>
            <person name="Kumar S."/>
            <person name="Lessard P.A."/>
            <person name="Luyten Y.A."/>
            <person name="Slatko B."/>
            <person name="Wood N."/>
            <person name="Wu B."/>
            <person name="Teplitski M."/>
            <person name="Mougous J.D."/>
            <person name="Ward N."/>
            <person name="Eisen J.A."/>
            <person name="Badger J.H."/>
            <person name="Distel D.L."/>
        </authorList>
    </citation>
    <scope>NUCLEOTIDE SEQUENCE [LARGE SCALE GENOMIC DNA]</scope>
    <source>
        <strain evidence="7">ATCC 39867 / T7901</strain>
    </source>
</reference>
<dbReference type="HOGENOM" id="CLU_066458_1_0_6"/>
<dbReference type="RefSeq" id="WP_015818163.1">
    <property type="nucleotide sequence ID" value="NC_012997.1"/>
</dbReference>
<evidence type="ECO:0000259" key="5">
    <source>
        <dbReference type="SMART" id="SM01144"/>
    </source>
</evidence>
<keyword evidence="7" id="KW-1185">Reference proteome</keyword>
<dbReference type="InterPro" id="IPR039262">
    <property type="entry name" value="DTWD2/TAPT"/>
</dbReference>
<dbReference type="Proteomes" id="UP000009080">
    <property type="component" value="Chromosome"/>
</dbReference>
<evidence type="ECO:0000313" key="6">
    <source>
        <dbReference type="EMBL" id="ACR12051.1"/>
    </source>
</evidence>
<dbReference type="InterPro" id="IPR005636">
    <property type="entry name" value="DTW"/>
</dbReference>
<dbReference type="eggNOG" id="COG3148">
    <property type="taxonomic scope" value="Bacteria"/>
</dbReference>
<dbReference type="GO" id="GO:0008033">
    <property type="term" value="P:tRNA processing"/>
    <property type="evidence" value="ECO:0007669"/>
    <property type="project" value="UniProtKB-KW"/>
</dbReference>
<feature type="domain" description="DTW" evidence="5">
    <location>
        <begin position="26"/>
        <end position="218"/>
    </location>
</feature>
<evidence type="ECO:0000256" key="4">
    <source>
        <dbReference type="ARBA" id="ARBA00022694"/>
    </source>
</evidence>
<protein>
    <recommendedName>
        <fullName evidence="1">tRNA-uridine aminocarboxypropyltransferase</fullName>
        <ecNumber evidence="1">2.5.1.25</ecNumber>
    </recommendedName>
</protein>
<evidence type="ECO:0000256" key="1">
    <source>
        <dbReference type="ARBA" id="ARBA00012386"/>
    </source>
</evidence>
<dbReference type="PANTHER" id="PTHR21392">
    <property type="entry name" value="TRNA-URIDINE AMINOCARBOXYPROPYLTRANSFERASE 2"/>
    <property type="match status" value="1"/>
</dbReference>
<evidence type="ECO:0000256" key="3">
    <source>
        <dbReference type="ARBA" id="ARBA00022691"/>
    </source>
</evidence>
<dbReference type="EC" id="2.5.1.25" evidence="1"/>
<keyword evidence="2" id="KW-0808">Transferase</keyword>
<dbReference type="KEGG" id="ttu:TERTU_4591"/>
<dbReference type="EMBL" id="CP001614">
    <property type="protein sequence ID" value="ACR12051.1"/>
    <property type="molecule type" value="Genomic_DNA"/>
</dbReference>
<proteinExistence type="predicted"/>
<keyword evidence="3" id="KW-0949">S-adenosyl-L-methionine</keyword>
<accession>C5BJU9</accession>
<gene>
    <name evidence="6" type="ordered locus">TERTU_4591</name>
</gene>
<dbReference type="PANTHER" id="PTHR21392:SF1">
    <property type="entry name" value="TRNA-URIDINE AMINOCARBOXYPROPYLTRANSFERASE"/>
    <property type="match status" value="1"/>
</dbReference>
<dbReference type="GO" id="GO:0016432">
    <property type="term" value="F:tRNA-uridine aminocarboxypropyltransferase activity"/>
    <property type="evidence" value="ECO:0007669"/>
    <property type="project" value="UniProtKB-EC"/>
</dbReference>
<dbReference type="Pfam" id="PF03942">
    <property type="entry name" value="DTW"/>
    <property type="match status" value="1"/>
</dbReference>
<dbReference type="OrthoDB" id="370626at2"/>
<sequence>MTNPFNTLRDRRLAEATREFHARGKSVVRCPTCQLAQYACICPYRPELSSRNEFVLLLHRNEVFKPTNTGRLIADALPANTRVSCWHRTEPEPELLALLADPQRHCCVVFPDDGDGPSQAHAPLADPLQHTTFLLLDGTWKQGRRMLRLSRWLDQVPRLTLPDALVRGYAVRKSLHEHQLATAEAGALCLALAGETAQSETLLDYFSLFNLHYKATRGCCPAPLGDLHQRLLRKRG</sequence>
<dbReference type="SMART" id="SM01144">
    <property type="entry name" value="DTW"/>
    <property type="match status" value="1"/>
</dbReference>
<dbReference type="STRING" id="377629.TERTU_4591"/>
<organism evidence="6 7">
    <name type="scientific">Teredinibacter turnerae (strain ATCC 39867 / T7901)</name>
    <dbReference type="NCBI Taxonomy" id="377629"/>
    <lineage>
        <taxon>Bacteria</taxon>
        <taxon>Pseudomonadati</taxon>
        <taxon>Pseudomonadota</taxon>
        <taxon>Gammaproteobacteria</taxon>
        <taxon>Cellvibrionales</taxon>
        <taxon>Cellvibrionaceae</taxon>
        <taxon>Teredinibacter</taxon>
    </lineage>
</organism>
<name>C5BJU9_TERTT</name>
<dbReference type="AlphaFoldDB" id="C5BJU9"/>